<evidence type="ECO:0000256" key="1">
    <source>
        <dbReference type="ARBA" id="ARBA00010638"/>
    </source>
</evidence>
<keyword evidence="7" id="KW-0436">Ligase</keyword>
<dbReference type="GO" id="GO:0046872">
    <property type="term" value="F:metal ion binding"/>
    <property type="evidence" value="ECO:0007669"/>
    <property type="project" value="UniProtKB-KW"/>
</dbReference>
<dbReference type="GO" id="GO:0030272">
    <property type="term" value="F:5-formyltetrahydrofolate cyclo-ligase activity"/>
    <property type="evidence" value="ECO:0007669"/>
    <property type="project" value="UniProtKB-EC"/>
</dbReference>
<evidence type="ECO:0000256" key="5">
    <source>
        <dbReference type="RuleBase" id="RU361279"/>
    </source>
</evidence>
<dbReference type="InterPro" id="IPR002698">
    <property type="entry name" value="FTHF_cligase"/>
</dbReference>
<dbReference type="Gene3D" id="3.40.50.10420">
    <property type="entry name" value="NagB/RpiA/CoA transferase-like"/>
    <property type="match status" value="1"/>
</dbReference>
<keyword evidence="3 4" id="KW-0067">ATP-binding</keyword>
<dbReference type="RefSeq" id="WP_168719933.1">
    <property type="nucleotide sequence ID" value="NZ_CP042909.1"/>
</dbReference>
<dbReference type="Pfam" id="PF01812">
    <property type="entry name" value="5-FTHF_cyc-lig"/>
    <property type="match status" value="1"/>
</dbReference>
<feature type="binding site" evidence="4">
    <location>
        <begin position="137"/>
        <end position="145"/>
    </location>
    <ligand>
        <name>ATP</name>
        <dbReference type="ChEBI" id="CHEBI:30616"/>
    </ligand>
</feature>
<sequence length="225" mass="25411">MSSIGEEKARLRAEMRARRAGLSPDLRRHLSRKITERLLELELFRQARVIFFFASFGDEVETWEALGRALLEGKVVALPRTHLRERTLSFHRLYTLGELVPGPFGILEPPAENPEIPPEAAQLVLVPGLAFDPQGRRLGYGGGFYDRLLSRTQGFRLALAFECQIVERVPTEAHDLRVEAILTEKGLRKTRPFFRKPIPQGGPGPFSLPEPPGRLRPPDDSWEGD</sequence>
<dbReference type="InterPro" id="IPR037171">
    <property type="entry name" value="NagB/RpiA_transferase-like"/>
</dbReference>
<feature type="binding site" evidence="4">
    <location>
        <begin position="8"/>
        <end position="12"/>
    </location>
    <ligand>
        <name>ATP</name>
        <dbReference type="ChEBI" id="CHEBI:30616"/>
    </ligand>
</feature>
<dbReference type="KEGG" id="tmai:FVE67_07130"/>
<dbReference type="SUPFAM" id="SSF100950">
    <property type="entry name" value="NagB/RpiA/CoA transferase-like"/>
    <property type="match status" value="1"/>
</dbReference>
<comment type="catalytic activity">
    <reaction evidence="5">
        <text>(6S)-5-formyl-5,6,7,8-tetrahydrofolate + ATP = (6R)-5,10-methenyltetrahydrofolate + ADP + phosphate</text>
        <dbReference type="Rhea" id="RHEA:10488"/>
        <dbReference type="ChEBI" id="CHEBI:30616"/>
        <dbReference type="ChEBI" id="CHEBI:43474"/>
        <dbReference type="ChEBI" id="CHEBI:57455"/>
        <dbReference type="ChEBI" id="CHEBI:57457"/>
        <dbReference type="ChEBI" id="CHEBI:456216"/>
        <dbReference type="EC" id="6.3.3.2"/>
    </reaction>
</comment>
<evidence type="ECO:0000313" key="8">
    <source>
        <dbReference type="Proteomes" id="UP000501253"/>
    </source>
</evidence>
<evidence type="ECO:0000256" key="4">
    <source>
        <dbReference type="PIRSR" id="PIRSR006806-1"/>
    </source>
</evidence>
<accession>A0A6H1WTS4</accession>
<dbReference type="GO" id="GO:0009396">
    <property type="term" value="P:folic acid-containing compound biosynthetic process"/>
    <property type="evidence" value="ECO:0007669"/>
    <property type="project" value="TreeGrafter"/>
</dbReference>
<dbReference type="PIRSF" id="PIRSF006806">
    <property type="entry name" value="FTHF_cligase"/>
    <property type="match status" value="1"/>
</dbReference>
<dbReference type="PANTHER" id="PTHR23407:SF1">
    <property type="entry name" value="5-FORMYLTETRAHYDROFOLATE CYCLO-LIGASE"/>
    <property type="match status" value="1"/>
</dbReference>
<comment type="similarity">
    <text evidence="1 5">Belongs to the 5-formyltetrahydrofolate cyclo-ligase family.</text>
</comment>
<feature type="region of interest" description="Disordered" evidence="6">
    <location>
        <begin position="192"/>
        <end position="225"/>
    </location>
</feature>
<dbReference type="Proteomes" id="UP000501253">
    <property type="component" value="Chromosome"/>
</dbReference>
<reference evidence="7 8" key="1">
    <citation type="submission" date="2019-08" db="EMBL/GenBank/DDBJ databases">
        <title>Complete genome sequence of Thermosulfurimonas marina SU872T, an anaerobic thermophilic chemolithoautotrophic bacterium isolated from a shallow marine hydrothermal vent.</title>
        <authorList>
            <person name="Allioux M."/>
            <person name="Jebbar M."/>
            <person name="Slobodkina G."/>
            <person name="Slobodkin A."/>
            <person name="Moalic Y."/>
            <person name="Frolova A."/>
            <person name="Shao Z."/>
            <person name="Alain K."/>
        </authorList>
    </citation>
    <scope>NUCLEOTIDE SEQUENCE [LARGE SCALE GENOMIC DNA]</scope>
    <source>
        <strain evidence="7 8">SU872</strain>
    </source>
</reference>
<dbReference type="GO" id="GO:0005524">
    <property type="term" value="F:ATP binding"/>
    <property type="evidence" value="ECO:0007669"/>
    <property type="project" value="UniProtKB-KW"/>
</dbReference>
<name>A0A6H1WTS4_9BACT</name>
<evidence type="ECO:0000256" key="6">
    <source>
        <dbReference type="SAM" id="MobiDB-lite"/>
    </source>
</evidence>
<keyword evidence="5" id="KW-0479">Metal-binding</keyword>
<dbReference type="NCBIfam" id="TIGR02727">
    <property type="entry name" value="MTHFS_bact"/>
    <property type="match status" value="1"/>
</dbReference>
<proteinExistence type="inferred from homology"/>
<dbReference type="PANTHER" id="PTHR23407">
    <property type="entry name" value="ATPASE INHIBITOR/5-FORMYLTETRAHYDROFOLATE CYCLO-LIGASE"/>
    <property type="match status" value="1"/>
</dbReference>
<protein>
    <recommendedName>
        <fullName evidence="5">5-formyltetrahydrofolate cyclo-ligase</fullName>
        <ecNumber evidence="5">6.3.3.2</ecNumber>
    </recommendedName>
</protein>
<evidence type="ECO:0000256" key="2">
    <source>
        <dbReference type="ARBA" id="ARBA00022741"/>
    </source>
</evidence>
<feature type="compositionally biased region" description="Pro residues" evidence="6">
    <location>
        <begin position="200"/>
        <end position="215"/>
    </location>
</feature>
<evidence type="ECO:0000313" key="7">
    <source>
        <dbReference type="EMBL" id="QJA06580.1"/>
    </source>
</evidence>
<dbReference type="AlphaFoldDB" id="A0A6H1WTS4"/>
<dbReference type="InterPro" id="IPR024185">
    <property type="entry name" value="FTHF_cligase-like_sf"/>
</dbReference>
<dbReference type="EMBL" id="CP042909">
    <property type="protein sequence ID" value="QJA06580.1"/>
    <property type="molecule type" value="Genomic_DNA"/>
</dbReference>
<evidence type="ECO:0000256" key="3">
    <source>
        <dbReference type="ARBA" id="ARBA00022840"/>
    </source>
</evidence>
<comment type="cofactor">
    <cofactor evidence="5">
        <name>Mg(2+)</name>
        <dbReference type="ChEBI" id="CHEBI:18420"/>
    </cofactor>
</comment>
<keyword evidence="2 4" id="KW-0547">Nucleotide-binding</keyword>
<dbReference type="EC" id="6.3.3.2" evidence="5"/>
<feature type="binding site" evidence="4">
    <location>
        <position position="59"/>
    </location>
    <ligand>
        <name>substrate</name>
    </ligand>
</feature>
<dbReference type="GO" id="GO:0035999">
    <property type="term" value="P:tetrahydrofolate interconversion"/>
    <property type="evidence" value="ECO:0007669"/>
    <property type="project" value="TreeGrafter"/>
</dbReference>
<keyword evidence="8" id="KW-1185">Reference proteome</keyword>
<gene>
    <name evidence="7" type="ORF">FVE67_07130</name>
</gene>
<organism evidence="7 8">
    <name type="scientific">Thermosulfurimonas marina</name>
    <dbReference type="NCBI Taxonomy" id="2047767"/>
    <lineage>
        <taxon>Bacteria</taxon>
        <taxon>Pseudomonadati</taxon>
        <taxon>Thermodesulfobacteriota</taxon>
        <taxon>Thermodesulfobacteria</taxon>
        <taxon>Thermodesulfobacteriales</taxon>
        <taxon>Thermodesulfobacteriaceae</taxon>
        <taxon>Thermosulfurimonas</taxon>
    </lineage>
</organism>
<keyword evidence="5" id="KW-0460">Magnesium</keyword>